<comment type="similarity">
    <text evidence="6">Belongs to the azoreductase type 1 family.</text>
</comment>
<evidence type="ECO:0000313" key="9">
    <source>
        <dbReference type="Proteomes" id="UP001549110"/>
    </source>
</evidence>
<dbReference type="SUPFAM" id="SSF52218">
    <property type="entry name" value="Flavoproteins"/>
    <property type="match status" value="1"/>
</dbReference>
<dbReference type="InterPro" id="IPR029039">
    <property type="entry name" value="Flavoprotein-like_sf"/>
</dbReference>
<dbReference type="Gene3D" id="3.40.50.360">
    <property type="match status" value="1"/>
</dbReference>
<feature type="domain" description="Flavodoxin-like fold" evidence="7">
    <location>
        <begin position="3"/>
        <end position="196"/>
    </location>
</feature>
<evidence type="ECO:0000256" key="2">
    <source>
        <dbReference type="ARBA" id="ARBA00022643"/>
    </source>
</evidence>
<dbReference type="PANTHER" id="PTHR43741">
    <property type="entry name" value="FMN-DEPENDENT NADH-AZOREDUCTASE 1"/>
    <property type="match status" value="1"/>
</dbReference>
<comment type="subunit">
    <text evidence="6">Homodimer.</text>
</comment>
<name>A0ABV2ENE9_9CAUL</name>
<sequence>MRNVLVLNSGVSPDSVSRRLVGHAVAVVSTQYEVRLVRRDLAIRPPPHLTPETLAGVRGTPATPAERATRLLSDQFIAELRAADLILIGSPMYNFGLSTALRAWFDHVVRPGETFAYVDGVVRGLVAGKRAIVLESRGGRYMEEPARATDFHEPYIQQLLSFIGVTDVKIIRAEGVGYGAERRAAAIAAAMKEIDALKELAA</sequence>
<dbReference type="InterPro" id="IPR050104">
    <property type="entry name" value="FMN-dep_NADH:Q_OxRdtase_AzoR1"/>
</dbReference>
<dbReference type="GO" id="GO:0016491">
    <property type="term" value="F:oxidoreductase activity"/>
    <property type="evidence" value="ECO:0007669"/>
    <property type="project" value="UniProtKB-KW"/>
</dbReference>
<dbReference type="EC" id="1.7.1.17" evidence="6"/>
<comment type="catalytic activity">
    <reaction evidence="6">
        <text>2 a quinone + NADH + H(+) = 2 a 1,4-benzosemiquinone + NAD(+)</text>
        <dbReference type="Rhea" id="RHEA:65952"/>
        <dbReference type="ChEBI" id="CHEBI:15378"/>
        <dbReference type="ChEBI" id="CHEBI:57540"/>
        <dbReference type="ChEBI" id="CHEBI:57945"/>
        <dbReference type="ChEBI" id="CHEBI:132124"/>
        <dbReference type="ChEBI" id="CHEBI:134225"/>
    </reaction>
</comment>
<feature type="binding site" evidence="6">
    <location>
        <begin position="15"/>
        <end position="17"/>
    </location>
    <ligand>
        <name>FMN</name>
        <dbReference type="ChEBI" id="CHEBI:58210"/>
    </ligand>
</feature>
<dbReference type="Proteomes" id="UP001549110">
    <property type="component" value="Unassembled WGS sequence"/>
</dbReference>
<dbReference type="PANTHER" id="PTHR43741:SF2">
    <property type="entry name" value="FMN-DEPENDENT NADH:QUINONE OXIDOREDUCTASE"/>
    <property type="match status" value="1"/>
</dbReference>
<evidence type="ECO:0000256" key="3">
    <source>
        <dbReference type="ARBA" id="ARBA00023002"/>
    </source>
</evidence>
<feature type="binding site" evidence="6">
    <location>
        <begin position="136"/>
        <end position="139"/>
    </location>
    <ligand>
        <name>FMN</name>
        <dbReference type="ChEBI" id="CHEBI:58210"/>
    </ligand>
</feature>
<dbReference type="InterPro" id="IPR003680">
    <property type="entry name" value="Flavodoxin_fold"/>
</dbReference>
<dbReference type="EMBL" id="JBEPLU010000003">
    <property type="protein sequence ID" value="MET3528523.1"/>
    <property type="molecule type" value="Genomic_DNA"/>
</dbReference>
<accession>A0ABV2ENE9</accession>
<keyword evidence="1 6" id="KW-0285">Flavoprotein</keyword>
<protein>
    <recommendedName>
        <fullName evidence="6">FMN dependent NADH:quinone oxidoreductase</fullName>
        <ecNumber evidence="6">1.6.5.-</ecNumber>
    </recommendedName>
    <alternativeName>
        <fullName evidence="6">Azo-dye reductase</fullName>
    </alternativeName>
    <alternativeName>
        <fullName evidence="6">FMN-dependent NADH-azo compound oxidoreductase</fullName>
    </alternativeName>
    <alternativeName>
        <fullName evidence="6">FMN-dependent NADH-azoreductase</fullName>
        <ecNumber evidence="6">1.7.1.17</ecNumber>
    </alternativeName>
</protein>
<keyword evidence="9" id="KW-1185">Reference proteome</keyword>
<keyword evidence="4 6" id="KW-0520">NAD</keyword>
<dbReference type="HAMAP" id="MF_01216">
    <property type="entry name" value="Azoreductase_type1"/>
    <property type="match status" value="1"/>
</dbReference>
<comment type="caution">
    <text evidence="6">Lacks conserved residue(s) required for the propagation of feature annotation.</text>
</comment>
<dbReference type="RefSeq" id="WP_354298392.1">
    <property type="nucleotide sequence ID" value="NZ_JBEPLU010000003.1"/>
</dbReference>
<comment type="caution">
    <text evidence="8">The sequence shown here is derived from an EMBL/GenBank/DDBJ whole genome shotgun (WGS) entry which is preliminary data.</text>
</comment>
<organism evidence="8 9">
    <name type="scientific">Phenylobacterium koreense</name>
    <dbReference type="NCBI Taxonomy" id="266125"/>
    <lineage>
        <taxon>Bacteria</taxon>
        <taxon>Pseudomonadati</taxon>
        <taxon>Pseudomonadota</taxon>
        <taxon>Alphaproteobacteria</taxon>
        <taxon>Caulobacterales</taxon>
        <taxon>Caulobacteraceae</taxon>
        <taxon>Phenylobacterium</taxon>
    </lineage>
</organism>
<reference evidence="8 9" key="1">
    <citation type="submission" date="2024-06" db="EMBL/GenBank/DDBJ databases">
        <title>Genomic Encyclopedia of Type Strains, Phase IV (KMG-IV): sequencing the most valuable type-strain genomes for metagenomic binning, comparative biology and taxonomic classification.</title>
        <authorList>
            <person name="Goeker M."/>
        </authorList>
    </citation>
    <scope>NUCLEOTIDE SEQUENCE [LARGE SCALE GENOMIC DNA]</scope>
    <source>
        <strain evidence="8 9">DSM 17809</strain>
    </source>
</reference>
<evidence type="ECO:0000259" key="7">
    <source>
        <dbReference type="Pfam" id="PF02525"/>
    </source>
</evidence>
<keyword evidence="2 6" id="KW-0288">FMN</keyword>
<dbReference type="Pfam" id="PF02525">
    <property type="entry name" value="Flavodoxin_2"/>
    <property type="match status" value="1"/>
</dbReference>
<feature type="binding site" evidence="6">
    <location>
        <begin position="92"/>
        <end position="95"/>
    </location>
    <ligand>
        <name>FMN</name>
        <dbReference type="ChEBI" id="CHEBI:58210"/>
    </ligand>
</feature>
<keyword evidence="3 6" id="KW-0560">Oxidoreductase</keyword>
<evidence type="ECO:0000256" key="5">
    <source>
        <dbReference type="ARBA" id="ARBA00048542"/>
    </source>
</evidence>
<evidence type="ECO:0000256" key="4">
    <source>
        <dbReference type="ARBA" id="ARBA00023027"/>
    </source>
</evidence>
<evidence type="ECO:0000256" key="6">
    <source>
        <dbReference type="HAMAP-Rule" id="MF_01216"/>
    </source>
</evidence>
<comment type="cofactor">
    <cofactor evidence="6">
        <name>FMN</name>
        <dbReference type="ChEBI" id="CHEBI:58210"/>
    </cofactor>
    <text evidence="6">Binds 1 FMN per subunit.</text>
</comment>
<comment type="function">
    <text evidence="6">Quinone reductase that provides resistance to thiol-specific stress caused by electrophilic quinones.</text>
</comment>
<proteinExistence type="inferred from homology"/>
<dbReference type="EC" id="1.6.5.-" evidence="6"/>
<comment type="catalytic activity">
    <reaction evidence="5">
        <text>N,N-dimethyl-1,4-phenylenediamine + anthranilate + 2 NAD(+) = 2-(4-dimethylaminophenyl)diazenylbenzoate + 2 NADH + 2 H(+)</text>
        <dbReference type="Rhea" id="RHEA:55872"/>
        <dbReference type="ChEBI" id="CHEBI:15378"/>
        <dbReference type="ChEBI" id="CHEBI:15783"/>
        <dbReference type="ChEBI" id="CHEBI:16567"/>
        <dbReference type="ChEBI" id="CHEBI:57540"/>
        <dbReference type="ChEBI" id="CHEBI:57945"/>
        <dbReference type="ChEBI" id="CHEBI:71579"/>
        <dbReference type="EC" id="1.7.1.17"/>
    </reaction>
    <physiologicalReaction direction="right-to-left" evidence="5">
        <dbReference type="Rhea" id="RHEA:55874"/>
    </physiologicalReaction>
</comment>
<dbReference type="InterPro" id="IPR023048">
    <property type="entry name" value="NADH:quinone_OxRdtase_FMN_depd"/>
</dbReference>
<evidence type="ECO:0000256" key="1">
    <source>
        <dbReference type="ARBA" id="ARBA00022630"/>
    </source>
</evidence>
<comment type="function">
    <text evidence="6">Also exhibits azoreductase activity. Catalyzes the reductive cleavage of the azo bond in aromatic azo compounds to the corresponding amines.</text>
</comment>
<gene>
    <name evidence="6" type="primary">azoR</name>
    <name evidence="8" type="ORF">ABID41_003662</name>
</gene>
<evidence type="ECO:0000313" key="8">
    <source>
        <dbReference type="EMBL" id="MET3528523.1"/>
    </source>
</evidence>